<dbReference type="Proteomes" id="UP000220629">
    <property type="component" value="Unassembled WGS sequence"/>
</dbReference>
<dbReference type="GO" id="GO:0004341">
    <property type="term" value="F:gluconolactonase activity"/>
    <property type="evidence" value="ECO:0007669"/>
    <property type="project" value="TreeGrafter"/>
</dbReference>
<dbReference type="PRINTS" id="PR01790">
    <property type="entry name" value="SMP30FAMILY"/>
</dbReference>
<comment type="similarity">
    <text evidence="1">Belongs to the SMP-30/CGR1 family.</text>
</comment>
<comment type="cofactor">
    <cofactor evidence="3">
        <name>Zn(2+)</name>
        <dbReference type="ChEBI" id="CHEBI:29105"/>
    </cofactor>
    <text evidence="3">Binds 1 divalent metal cation per subunit.</text>
</comment>
<keyword evidence="3" id="KW-0479">Metal-binding</keyword>
<evidence type="ECO:0000313" key="5">
    <source>
        <dbReference type="Proteomes" id="UP000220629"/>
    </source>
</evidence>
<gene>
    <name evidence="4" type="ORF">CRM94_07565</name>
</gene>
<dbReference type="AlphaFoldDB" id="A0A2A7SFE2"/>
<dbReference type="SUPFAM" id="SSF63829">
    <property type="entry name" value="Calcium-dependent phosphotriesterase"/>
    <property type="match status" value="1"/>
</dbReference>
<feature type="binding site" evidence="3">
    <location>
        <position position="160"/>
    </location>
    <ligand>
        <name>a divalent metal cation</name>
        <dbReference type="ChEBI" id="CHEBI:60240"/>
    </ligand>
</feature>
<feature type="binding site" evidence="3">
    <location>
        <position position="112"/>
    </location>
    <ligand>
        <name>substrate</name>
    </ligand>
</feature>
<reference evidence="5" key="1">
    <citation type="submission" date="2017-09" db="EMBL/GenBank/DDBJ databases">
        <title>FDA dAtabase for Regulatory Grade micrObial Sequences (FDA-ARGOS): Supporting development and validation of Infectious Disease Dx tests.</title>
        <authorList>
            <person name="Minogue T."/>
            <person name="Wolcott M."/>
            <person name="Wasieloski L."/>
            <person name="Aguilar W."/>
            <person name="Moore D."/>
            <person name="Tallon L."/>
            <person name="Sadzewicz L."/>
            <person name="Ott S."/>
            <person name="Zhao X."/>
            <person name="Nagaraj S."/>
            <person name="Vavikolanu K."/>
            <person name="Aluvathingal J."/>
            <person name="Nadendla S."/>
            <person name="Sichtig H."/>
        </authorList>
    </citation>
    <scope>NUCLEOTIDE SEQUENCE [LARGE SCALE GENOMIC DNA]</scope>
    <source>
        <strain evidence="5">FDAARGOS_390</strain>
    </source>
</reference>
<evidence type="ECO:0000256" key="2">
    <source>
        <dbReference type="PIRSR" id="PIRSR605511-1"/>
    </source>
</evidence>
<comment type="caution">
    <text evidence="4">The sequence shown here is derived from an EMBL/GenBank/DDBJ whole genome shotgun (WGS) entry which is preliminary data.</text>
</comment>
<dbReference type="InterPro" id="IPR013658">
    <property type="entry name" value="SGL"/>
</dbReference>
<dbReference type="Gene3D" id="2.120.10.30">
    <property type="entry name" value="TolB, C-terminal domain"/>
    <property type="match status" value="1"/>
</dbReference>
<name>A0A2A7SFE2_BURGA</name>
<dbReference type="InterPro" id="IPR005511">
    <property type="entry name" value="SMP-30"/>
</dbReference>
<dbReference type="GO" id="GO:0019853">
    <property type="term" value="P:L-ascorbic acid biosynthetic process"/>
    <property type="evidence" value="ECO:0007669"/>
    <property type="project" value="TreeGrafter"/>
</dbReference>
<organism evidence="4 5">
    <name type="scientific">Burkholderia gladioli</name>
    <name type="common">Pseudomonas marginata</name>
    <name type="synonym">Phytomonas marginata</name>
    <dbReference type="NCBI Taxonomy" id="28095"/>
    <lineage>
        <taxon>Bacteria</taxon>
        <taxon>Pseudomonadati</taxon>
        <taxon>Pseudomonadota</taxon>
        <taxon>Betaproteobacteria</taxon>
        <taxon>Burkholderiales</taxon>
        <taxon>Burkholderiaceae</taxon>
        <taxon>Burkholderia</taxon>
    </lineage>
</organism>
<accession>A0A2A7SFE2</accession>
<dbReference type="Pfam" id="PF08450">
    <property type="entry name" value="SGL"/>
    <property type="match status" value="1"/>
</dbReference>
<feature type="binding site" evidence="3">
    <location>
        <position position="209"/>
    </location>
    <ligand>
        <name>a divalent metal cation</name>
        <dbReference type="ChEBI" id="CHEBI:60240"/>
    </ligand>
</feature>
<dbReference type="EMBL" id="PDDY01000001">
    <property type="protein sequence ID" value="PEH42015.1"/>
    <property type="molecule type" value="Genomic_DNA"/>
</dbReference>
<sequence length="317" mass="34051">MTDTTAQPAPNATATLLVDGRHALGECATWCELAQAFYWTDIEGARLWRHRSGATPETESWAMPERLGCFGLTDDANVLLVGLATHLALFDLRDGRFERIVEVEPGERSRLNDGRCDRAGNFVFGMKDEHDPLEASTGFYRLNADRSLERLALPPAAIANSIAFSPDGTRMYFCDSLARQIMVCDYRADGPVARVRPFVALSDASGDPDGSTVDAEGGLWNAQWGGSRVVRYDANGVETDRVAVPTAQPSCAALGPAPGRAGDASGDGEGWRTLYITSARTGLDEAALGADLHAGGVFTANVAYRGLPEARFPLRRG</sequence>
<dbReference type="PANTHER" id="PTHR10907:SF47">
    <property type="entry name" value="REGUCALCIN"/>
    <property type="match status" value="1"/>
</dbReference>
<keyword evidence="3" id="KW-0862">Zinc</keyword>
<feature type="active site" description="Proton donor/acceptor" evidence="2">
    <location>
        <position position="209"/>
    </location>
</feature>
<dbReference type="RefSeq" id="WP_098151842.1">
    <property type="nucleotide sequence ID" value="NZ_CADETE010000001.1"/>
</dbReference>
<evidence type="ECO:0000256" key="1">
    <source>
        <dbReference type="ARBA" id="ARBA00008853"/>
    </source>
</evidence>
<dbReference type="GO" id="GO:0005509">
    <property type="term" value="F:calcium ion binding"/>
    <property type="evidence" value="ECO:0007669"/>
    <property type="project" value="TreeGrafter"/>
</dbReference>
<protein>
    <submittedName>
        <fullName evidence="4">Gluconolaconase</fullName>
    </submittedName>
</protein>
<evidence type="ECO:0000313" key="4">
    <source>
        <dbReference type="EMBL" id="PEH42015.1"/>
    </source>
</evidence>
<evidence type="ECO:0000256" key="3">
    <source>
        <dbReference type="PIRSR" id="PIRSR605511-2"/>
    </source>
</evidence>
<proteinExistence type="inferred from homology"/>
<dbReference type="GeneID" id="66461331"/>
<feature type="binding site" evidence="3">
    <location>
        <position position="26"/>
    </location>
    <ligand>
        <name>a divalent metal cation</name>
        <dbReference type="ChEBI" id="CHEBI:60240"/>
    </ligand>
</feature>
<dbReference type="InterPro" id="IPR011042">
    <property type="entry name" value="6-blade_b-propeller_TolB-like"/>
</dbReference>
<feature type="binding site" evidence="3">
    <location>
        <position position="110"/>
    </location>
    <ligand>
        <name>substrate</name>
    </ligand>
</feature>
<dbReference type="PANTHER" id="PTHR10907">
    <property type="entry name" value="REGUCALCIN"/>
    <property type="match status" value="1"/>
</dbReference>